<evidence type="ECO:0000259" key="2">
    <source>
        <dbReference type="Pfam" id="PF08174"/>
    </source>
</evidence>
<dbReference type="GO" id="GO:0005826">
    <property type="term" value="C:actomyosin contractile ring"/>
    <property type="evidence" value="ECO:0007669"/>
    <property type="project" value="TreeGrafter"/>
</dbReference>
<dbReference type="GO" id="GO:0000915">
    <property type="term" value="P:actomyosin contractile ring assembly"/>
    <property type="evidence" value="ECO:0007669"/>
    <property type="project" value="TreeGrafter"/>
</dbReference>
<accession>A0A915D750</accession>
<reference evidence="4" key="1">
    <citation type="submission" date="2022-11" db="UniProtKB">
        <authorList>
            <consortium name="WormBaseParasite"/>
        </authorList>
    </citation>
    <scope>IDENTIFICATION</scope>
</reference>
<dbReference type="Proteomes" id="UP000887574">
    <property type="component" value="Unplaced"/>
</dbReference>
<proteinExistence type="predicted"/>
<dbReference type="Pfam" id="PF08174">
    <property type="entry name" value="Anillin"/>
    <property type="match status" value="1"/>
</dbReference>
<sequence>MSPGDSKHQINDRRSRFAALSASVDEFECELSIDKKTLLLEDAGVKKLVVPEDIVKKQPSPVKAVVEPKNSVTEQTFAKQKEEEVAAPVSQKSVPSLSRIHQIQTMFNQQSSSSSRVEKPIPTSVKALRDRWEVLSAGETPPNKLVETPKFHGYAKSSSIASTPPIRQLDRTPKTAKGSVDSQKISNDFEGSPMTAMSASPMTATSASPMTAISASPKPADMDKKTPPAIKKQKKQEEEALVANQSVGQTDQTIHGSCDYRPITPNCEIIGNLMDDINSDLEKYRTPRESRHPVLLNSIVVVAKRAQIPESMMDQSDCSTSKKANMVASTSFDVDSPAYVPSDQPNNEATLKRLNEAITVQQDQICQASRALAFCRQNTAFRGSREEVDAQRALLIATERRRAILIEKDRIMKSEYPVLNQNCEPRGTLTFSYIALKISRDFINMYVRQHSECNHYYFIVLIKHGENVLHTTLASSDQGVKSGFIEFSHYIQLSGLTTDFMCTLEIFGLRSSPDAGGAEKSKKMSTWKKMVGTPAGHNSSSNTSMTFSGSSSRPMGVMDPGFQKVGFVSLNRSMLGRQKFHLVEPSYPLDGELLLNMRCFAEEAESLDYRGFLSLYQLMRFWKYPEDEENKAPSVTLDVVNHSMQVDVALGDGDVPKRKFECYWRQIRMSPS</sequence>
<dbReference type="AlphaFoldDB" id="A0A915D750"/>
<feature type="region of interest" description="Disordered" evidence="1">
    <location>
        <begin position="155"/>
        <end position="226"/>
    </location>
</feature>
<dbReference type="PANTHER" id="PTHR21538">
    <property type="entry name" value="ANILLIN/RHOTEKIN RTKN"/>
    <property type="match status" value="1"/>
</dbReference>
<dbReference type="GO" id="GO:0000281">
    <property type="term" value="P:mitotic cytokinesis"/>
    <property type="evidence" value="ECO:0007669"/>
    <property type="project" value="TreeGrafter"/>
</dbReference>
<name>A0A915D750_9BILA</name>
<feature type="domain" description="Anillin homology" evidence="2">
    <location>
        <begin position="425"/>
        <end position="574"/>
    </location>
</feature>
<evidence type="ECO:0000313" key="4">
    <source>
        <dbReference type="WBParaSite" id="jg16708"/>
    </source>
</evidence>
<dbReference type="GO" id="GO:0031106">
    <property type="term" value="P:septin ring organization"/>
    <property type="evidence" value="ECO:0007669"/>
    <property type="project" value="TreeGrafter"/>
</dbReference>
<feature type="region of interest" description="Disordered" evidence="1">
    <location>
        <begin position="77"/>
        <end position="97"/>
    </location>
</feature>
<dbReference type="InterPro" id="IPR051364">
    <property type="entry name" value="Cytokinesis/Rho-signaling"/>
</dbReference>
<protein>
    <submittedName>
        <fullName evidence="4">Anillin homology domain-containing protein</fullName>
    </submittedName>
</protein>
<dbReference type="WBParaSite" id="jg16708">
    <property type="protein sequence ID" value="jg16708"/>
    <property type="gene ID" value="jg16708"/>
</dbReference>
<evidence type="ECO:0000313" key="3">
    <source>
        <dbReference type="Proteomes" id="UP000887574"/>
    </source>
</evidence>
<dbReference type="InterPro" id="IPR012966">
    <property type="entry name" value="AHD"/>
</dbReference>
<organism evidence="3 4">
    <name type="scientific">Ditylenchus dipsaci</name>
    <dbReference type="NCBI Taxonomy" id="166011"/>
    <lineage>
        <taxon>Eukaryota</taxon>
        <taxon>Metazoa</taxon>
        <taxon>Ecdysozoa</taxon>
        <taxon>Nematoda</taxon>
        <taxon>Chromadorea</taxon>
        <taxon>Rhabditida</taxon>
        <taxon>Tylenchina</taxon>
        <taxon>Tylenchomorpha</taxon>
        <taxon>Sphaerularioidea</taxon>
        <taxon>Anguinidae</taxon>
        <taxon>Anguininae</taxon>
        <taxon>Ditylenchus</taxon>
    </lineage>
</organism>
<keyword evidence="3" id="KW-1185">Reference proteome</keyword>
<feature type="compositionally biased region" description="Low complexity" evidence="1">
    <location>
        <begin position="192"/>
        <end position="217"/>
    </location>
</feature>
<evidence type="ECO:0000256" key="1">
    <source>
        <dbReference type="SAM" id="MobiDB-lite"/>
    </source>
</evidence>
<dbReference type="PANTHER" id="PTHR21538:SF23">
    <property type="entry name" value="ANILLIN"/>
    <property type="match status" value="1"/>
</dbReference>